<dbReference type="PaxDb" id="572546-Arcpr_1717"/>
<keyword evidence="3" id="KW-0472">Membrane</keyword>
<dbReference type="GeneID" id="8740411"/>
<organism evidence="5 6">
    <name type="scientific">Archaeoglobus profundus (strain DSM 5631 / JCM 9629 / NBRC 100127 / Av18)</name>
    <dbReference type="NCBI Taxonomy" id="572546"/>
    <lineage>
        <taxon>Archaea</taxon>
        <taxon>Methanobacteriati</taxon>
        <taxon>Methanobacteriota</taxon>
        <taxon>Archaeoglobi</taxon>
        <taxon>Archaeoglobales</taxon>
        <taxon>Archaeoglobaceae</taxon>
        <taxon>Archaeoglobus</taxon>
    </lineage>
</organism>
<dbReference type="PANTHER" id="PTHR43630:SF1">
    <property type="entry name" value="POLY-BETA-1,6-N-ACETYL-D-GLUCOSAMINE SYNTHASE"/>
    <property type="match status" value="1"/>
</dbReference>
<keyword evidence="3" id="KW-0812">Transmembrane</keyword>
<dbReference type="KEGG" id="apo:Arcpr_1717"/>
<evidence type="ECO:0000313" key="5">
    <source>
        <dbReference type="EMBL" id="ADB58762.1"/>
    </source>
</evidence>
<proteinExistence type="predicted"/>
<evidence type="ECO:0000313" key="6">
    <source>
        <dbReference type="Proteomes" id="UP000001901"/>
    </source>
</evidence>
<dbReference type="OrthoDB" id="46222at2157"/>
<keyword evidence="3" id="KW-1133">Transmembrane helix</keyword>
<gene>
    <name evidence="5" type="ordered locus">Arcpr_1717</name>
</gene>
<dbReference type="HOGENOM" id="CLU_779883_0_0_2"/>
<evidence type="ECO:0000259" key="4">
    <source>
        <dbReference type="Pfam" id="PF13632"/>
    </source>
</evidence>
<keyword evidence="1" id="KW-0328">Glycosyltransferase</keyword>
<keyword evidence="2 5" id="KW-0808">Transferase</keyword>
<accession>D2RF68</accession>
<dbReference type="Gene3D" id="3.90.550.10">
    <property type="entry name" value="Spore Coat Polysaccharide Biosynthesis Protein SpsA, Chain A"/>
    <property type="match status" value="1"/>
</dbReference>
<dbReference type="GO" id="GO:0016757">
    <property type="term" value="F:glycosyltransferase activity"/>
    <property type="evidence" value="ECO:0007669"/>
    <property type="project" value="UniProtKB-KW"/>
</dbReference>
<feature type="transmembrane region" description="Helical" evidence="3">
    <location>
        <begin position="319"/>
        <end position="339"/>
    </location>
</feature>
<feature type="transmembrane region" description="Helical" evidence="3">
    <location>
        <begin position="220"/>
        <end position="239"/>
    </location>
</feature>
<dbReference type="SUPFAM" id="SSF53448">
    <property type="entry name" value="Nucleotide-diphospho-sugar transferases"/>
    <property type="match status" value="1"/>
</dbReference>
<dbReference type="CAZy" id="GT2">
    <property type="family name" value="Glycosyltransferase Family 2"/>
</dbReference>
<dbReference type="InterPro" id="IPR001173">
    <property type="entry name" value="Glyco_trans_2-like"/>
</dbReference>
<dbReference type="Proteomes" id="UP000001901">
    <property type="component" value="Chromosome"/>
</dbReference>
<reference evidence="5 6" key="1">
    <citation type="journal article" date="2010" name="Stand. Genomic Sci.">
        <title>Complete genome sequence of Archaeoglobus profundus type strain (AV18).</title>
        <authorList>
            <person name="von Jan M."/>
            <person name="Lapidus A."/>
            <person name="Del Rio T.G."/>
            <person name="Copeland A."/>
            <person name="Tice H."/>
            <person name="Cheng J.F."/>
            <person name="Lucas S."/>
            <person name="Chen F."/>
            <person name="Nolan M."/>
            <person name="Goodwin L."/>
            <person name="Han C."/>
            <person name="Pitluck S."/>
            <person name="Liolios K."/>
            <person name="Ivanova N."/>
            <person name="Mavromatis K."/>
            <person name="Ovchinnikova G."/>
            <person name="Chertkov O."/>
            <person name="Pati A."/>
            <person name="Chen A."/>
            <person name="Palaniappan K."/>
            <person name="Land M."/>
            <person name="Hauser L."/>
            <person name="Chang Y.J."/>
            <person name="Jeffries C.D."/>
            <person name="Saunders E."/>
            <person name="Brettin T."/>
            <person name="Detter J.C."/>
            <person name="Chain P."/>
            <person name="Eichinger K."/>
            <person name="Huber H."/>
            <person name="Spring S."/>
            <person name="Rohde M."/>
            <person name="Goker M."/>
            <person name="Wirth R."/>
            <person name="Woyke T."/>
            <person name="Bristow J."/>
            <person name="Eisen J.A."/>
            <person name="Markowitz V."/>
            <person name="Hugenholtz P."/>
            <person name="Kyrpides N.C."/>
            <person name="Klenk H.P."/>
        </authorList>
    </citation>
    <scope>NUCLEOTIDE SEQUENCE [LARGE SCALE GENOMIC DNA]</scope>
    <source>
        <strain evidence="6">DSM 5631 / JCM 9629 / NBRC 100127 / Av18</strain>
    </source>
</reference>
<dbReference type="RefSeq" id="WP_012941097.1">
    <property type="nucleotide sequence ID" value="NC_013741.1"/>
</dbReference>
<keyword evidence="6" id="KW-1185">Reference proteome</keyword>
<dbReference type="EMBL" id="CP001857">
    <property type="protein sequence ID" value="ADB58762.1"/>
    <property type="molecule type" value="Genomic_DNA"/>
</dbReference>
<feature type="transmembrane region" description="Helical" evidence="3">
    <location>
        <begin position="281"/>
        <end position="299"/>
    </location>
</feature>
<sequence>MKSAVLITYRKPGFIEENVKKLIKEGFEVIVAVDEPNEEILRIVRKYGLKATISERRRGKWRALNDAIKLAKGDYVIFIDSDTRIVELGDFEKFDAVEIVKEVNASSLIERLAKIEFFNMFLTSKIASKLGSCLSLNGSAFGIRRDVLLKLGGFRRRINEDTDLGMRLGLNGYRVGVCGRAITKSPSRLKDWLAQRERWSLGGAEVVIENFPSILKRPRLWIPYLFQFYPTIVGLALGFALPDSIILKVLSLIILFMFFVHFKLISFLLLSVFELHVMRNVIAMLISFIVWALTVIALSKKTNYEIEFKLLPLYYFLYNPLWTMICIVALAKASVFRLIGKELKVKDWVV</sequence>
<dbReference type="Pfam" id="PF13632">
    <property type="entry name" value="Glyco_trans_2_3"/>
    <property type="match status" value="1"/>
</dbReference>
<dbReference type="eggNOG" id="arCOG01389">
    <property type="taxonomic scope" value="Archaea"/>
</dbReference>
<evidence type="ECO:0000256" key="1">
    <source>
        <dbReference type="ARBA" id="ARBA00022676"/>
    </source>
</evidence>
<evidence type="ECO:0000256" key="2">
    <source>
        <dbReference type="ARBA" id="ARBA00022679"/>
    </source>
</evidence>
<evidence type="ECO:0000256" key="3">
    <source>
        <dbReference type="SAM" id="Phobius"/>
    </source>
</evidence>
<dbReference type="STRING" id="572546.Arcpr_1717"/>
<dbReference type="PANTHER" id="PTHR43630">
    <property type="entry name" value="POLY-BETA-1,6-N-ACETYL-D-GLUCOSAMINE SYNTHASE"/>
    <property type="match status" value="1"/>
</dbReference>
<name>D2RF68_ARCPA</name>
<protein>
    <submittedName>
        <fullName evidence="5">Glycosyl transferase family 2</fullName>
    </submittedName>
</protein>
<feature type="transmembrane region" description="Helical" evidence="3">
    <location>
        <begin position="245"/>
        <end position="269"/>
    </location>
</feature>
<dbReference type="InterPro" id="IPR029044">
    <property type="entry name" value="Nucleotide-diphossugar_trans"/>
</dbReference>
<dbReference type="AlphaFoldDB" id="D2RF68"/>
<feature type="domain" description="Glycosyltransferase 2-like" evidence="4">
    <location>
        <begin position="76"/>
        <end position="269"/>
    </location>
</feature>